<dbReference type="InterPro" id="IPR022649">
    <property type="entry name" value="Pr_cel_nuc_antig_C"/>
</dbReference>
<dbReference type="GO" id="GO:0006298">
    <property type="term" value="P:mismatch repair"/>
    <property type="evidence" value="ECO:0007669"/>
    <property type="project" value="TreeGrafter"/>
</dbReference>
<dbReference type="PROSITE" id="PS01251">
    <property type="entry name" value="PCNA_1"/>
    <property type="match status" value="1"/>
</dbReference>
<dbReference type="Pfam" id="PF00705">
    <property type="entry name" value="PCNA_N"/>
    <property type="match status" value="1"/>
</dbReference>
<keyword evidence="4" id="KW-0235">DNA replication</keyword>
<organism evidence="7 8">
    <name type="scientific">Babesia divergens</name>
    <dbReference type="NCBI Taxonomy" id="32595"/>
    <lineage>
        <taxon>Eukaryota</taxon>
        <taxon>Sar</taxon>
        <taxon>Alveolata</taxon>
        <taxon>Apicomplexa</taxon>
        <taxon>Aconoidasida</taxon>
        <taxon>Piroplasmida</taxon>
        <taxon>Babesiidae</taxon>
        <taxon>Babesia</taxon>
    </lineage>
</organism>
<dbReference type="PANTHER" id="PTHR11352">
    <property type="entry name" value="PROLIFERATING CELL NUCLEAR ANTIGEN"/>
    <property type="match status" value="1"/>
</dbReference>
<dbReference type="InterPro" id="IPR046938">
    <property type="entry name" value="DNA_clamp_sf"/>
</dbReference>
<dbReference type="SUPFAM" id="SSF55979">
    <property type="entry name" value="DNA clamp"/>
    <property type="match status" value="2"/>
</dbReference>
<dbReference type="GO" id="GO:0006272">
    <property type="term" value="P:leading strand elongation"/>
    <property type="evidence" value="ECO:0007669"/>
    <property type="project" value="TreeGrafter"/>
</dbReference>
<dbReference type="GO" id="GO:0043626">
    <property type="term" value="C:PCNA complex"/>
    <property type="evidence" value="ECO:0007669"/>
    <property type="project" value="TreeGrafter"/>
</dbReference>
<comment type="subcellular location">
    <subcellularLocation>
        <location evidence="3">Nucleus</location>
    </subcellularLocation>
</comment>
<dbReference type="EMBL" id="JAHBMH010000044">
    <property type="protein sequence ID" value="KAK1936489.1"/>
    <property type="molecule type" value="Genomic_DNA"/>
</dbReference>
<comment type="caution">
    <text evidence="7">The sequence shown here is derived from an EMBL/GenBank/DDBJ whole genome shotgun (WGS) entry which is preliminary data.</text>
</comment>
<dbReference type="GO" id="GO:0003677">
    <property type="term" value="F:DNA binding"/>
    <property type="evidence" value="ECO:0007669"/>
    <property type="project" value="UniProtKB-KW"/>
</dbReference>
<dbReference type="GO" id="GO:0019985">
    <property type="term" value="P:translesion synthesis"/>
    <property type="evidence" value="ECO:0007669"/>
    <property type="project" value="TreeGrafter"/>
</dbReference>
<name>A0AAD9LIE3_BABDI</name>
<dbReference type="PRINTS" id="PR00339">
    <property type="entry name" value="PCNACYCLIN"/>
</dbReference>
<dbReference type="InterPro" id="IPR022648">
    <property type="entry name" value="Pr_cel_nuc_antig_N"/>
</dbReference>
<evidence type="ECO:0000256" key="1">
    <source>
        <dbReference type="ARBA" id="ARBA00010462"/>
    </source>
</evidence>
<evidence type="ECO:0000256" key="2">
    <source>
        <dbReference type="ARBA" id="ARBA00023125"/>
    </source>
</evidence>
<comment type="function">
    <text evidence="3">This protein is an auxiliary protein of DNA polymerase delta and is involved in the control of eukaryotic DNA replication by increasing the polymerase's processivity during elongation of the leading strand.</text>
</comment>
<dbReference type="Proteomes" id="UP001195914">
    <property type="component" value="Unassembled WGS sequence"/>
</dbReference>
<feature type="domain" description="Proliferating cell nuclear antigen PCNA N-terminal" evidence="5">
    <location>
        <begin position="1"/>
        <end position="124"/>
    </location>
</feature>
<keyword evidence="8" id="KW-1185">Reference proteome</keyword>
<dbReference type="GO" id="GO:0030337">
    <property type="term" value="F:DNA polymerase processivity factor activity"/>
    <property type="evidence" value="ECO:0007669"/>
    <property type="project" value="InterPro"/>
</dbReference>
<evidence type="ECO:0000313" key="7">
    <source>
        <dbReference type="EMBL" id="KAK1936489.1"/>
    </source>
</evidence>
<reference evidence="7" key="2">
    <citation type="submission" date="2021-05" db="EMBL/GenBank/DDBJ databases">
        <authorList>
            <person name="Pain A."/>
        </authorList>
    </citation>
    <scope>NUCLEOTIDE SEQUENCE</scope>
    <source>
        <strain evidence="7">1802A</strain>
    </source>
</reference>
<dbReference type="NCBIfam" id="TIGR00590">
    <property type="entry name" value="pcna"/>
    <property type="match status" value="1"/>
</dbReference>
<dbReference type="InterPro" id="IPR022659">
    <property type="entry name" value="Pr_cel_nuc_antig_CS"/>
</dbReference>
<evidence type="ECO:0000256" key="3">
    <source>
        <dbReference type="RuleBase" id="RU000641"/>
    </source>
</evidence>
<comment type="similarity">
    <text evidence="1 4">Belongs to the PCNA family.</text>
</comment>
<gene>
    <name evidence="7" type="ORF">X943_003800</name>
</gene>
<sequence length="277" mass="30822">MLELKLNNAVVLRRIFDCIRDIISDGNIDFDATGMSLQALDGNHVALVHLKLHESGFSLYRCDRPRALGINLNSVTKAFKSCNSHDSVLIQSEEEKDFISFVFENNVDERVMSFSLKLMTIEQDALSIPENTEGYDAEITLGSKELTNICKQMNEFSDTIKLDVSVNSVSFSTHGDLGFGEIVLKNRAPSTEMDFGVSIKVRRNIKQSYATKYLLLFAKSGCLSDVVTLGLSRNRPIEVKYDVKDSIAESSATNAPVLGELKFYLAPKVDDAIETDM</sequence>
<dbReference type="CDD" id="cd00577">
    <property type="entry name" value="PCNA"/>
    <property type="match status" value="1"/>
</dbReference>
<dbReference type="Pfam" id="PF02747">
    <property type="entry name" value="PCNA_C"/>
    <property type="match status" value="1"/>
</dbReference>
<protein>
    <recommendedName>
        <fullName evidence="3">DNA sliding clamp PCNA</fullName>
    </recommendedName>
</protein>
<evidence type="ECO:0000259" key="6">
    <source>
        <dbReference type="Pfam" id="PF02747"/>
    </source>
</evidence>
<evidence type="ECO:0000259" key="5">
    <source>
        <dbReference type="Pfam" id="PF00705"/>
    </source>
</evidence>
<dbReference type="InterPro" id="IPR000730">
    <property type="entry name" value="Pr_cel_nuc_antig"/>
</dbReference>
<feature type="domain" description="Proliferating cell nuclear antigen PCNA C-terminal" evidence="6">
    <location>
        <begin position="133"/>
        <end position="247"/>
    </location>
</feature>
<keyword evidence="3" id="KW-0539">Nucleus</keyword>
<dbReference type="PANTHER" id="PTHR11352:SF0">
    <property type="entry name" value="PROLIFERATING CELL NUCLEAR ANTIGEN"/>
    <property type="match status" value="1"/>
</dbReference>
<keyword evidence="2 4" id="KW-0238">DNA-binding</keyword>
<evidence type="ECO:0000256" key="4">
    <source>
        <dbReference type="RuleBase" id="RU003671"/>
    </source>
</evidence>
<evidence type="ECO:0000313" key="8">
    <source>
        <dbReference type="Proteomes" id="UP001195914"/>
    </source>
</evidence>
<dbReference type="HAMAP" id="MF_00317">
    <property type="entry name" value="DNApol_clamp_arch"/>
    <property type="match status" value="1"/>
</dbReference>
<accession>A0AAD9LIE3</accession>
<proteinExistence type="inferred from homology"/>
<dbReference type="AlphaFoldDB" id="A0AAD9LIE3"/>
<reference evidence="7" key="1">
    <citation type="journal article" date="2014" name="Nucleic Acids Res.">
        <title>The evolutionary dynamics of variant antigen genes in Babesia reveal a history of genomic innovation underlying host-parasite interaction.</title>
        <authorList>
            <person name="Jackson A.P."/>
            <person name="Otto T.D."/>
            <person name="Darby A."/>
            <person name="Ramaprasad A."/>
            <person name="Xia D."/>
            <person name="Echaide I.E."/>
            <person name="Farber M."/>
            <person name="Gahlot S."/>
            <person name="Gamble J."/>
            <person name="Gupta D."/>
            <person name="Gupta Y."/>
            <person name="Jackson L."/>
            <person name="Malandrin L."/>
            <person name="Malas T.B."/>
            <person name="Moussa E."/>
            <person name="Nair M."/>
            <person name="Reid A.J."/>
            <person name="Sanders M."/>
            <person name="Sharma J."/>
            <person name="Tracey A."/>
            <person name="Quail M.A."/>
            <person name="Weir W."/>
            <person name="Wastling J.M."/>
            <person name="Hall N."/>
            <person name="Willadsen P."/>
            <person name="Lingelbach K."/>
            <person name="Shiels B."/>
            <person name="Tait A."/>
            <person name="Berriman M."/>
            <person name="Allred D.R."/>
            <person name="Pain A."/>
        </authorList>
    </citation>
    <scope>NUCLEOTIDE SEQUENCE</scope>
    <source>
        <strain evidence="7">1802A</strain>
    </source>
</reference>
<dbReference type="Gene3D" id="3.10.150.10">
    <property type="entry name" value="DNA Polymerase III, subunit A, domain 2"/>
    <property type="match status" value="2"/>
</dbReference>
<dbReference type="GO" id="GO:0006275">
    <property type="term" value="P:regulation of DNA replication"/>
    <property type="evidence" value="ECO:0007669"/>
    <property type="project" value="InterPro"/>
</dbReference>